<feature type="region of interest" description="Disordered" evidence="1">
    <location>
        <begin position="735"/>
        <end position="985"/>
    </location>
</feature>
<sequence>MSFVTRRALSTLIPPKVASPSAIGAAPDAIRMKRVVNFYEKLPRGAAPKVEAKGLLGRYQAKHFGGDNASAKPIIHAIGLILVIGYPMTYYFHLRCRACAYFLSRVPHPLPIAEPVHSPVPAQAGQLKRQRQATSASPPTPAHHINHRLDCPTTQQTRRAPLKWMMAAEATSEKPVDVSVTDASLSQTTATPESDPQNVEAPSPPTTNGTGFHDEPEKNKAIVDIVDELVNSAEVSVSGGSDTEASMSKAKDAGHGRTSSTVKKPQSFKSVSVNKTFLGAKNAANATSRSETSSPALTPTVPTNTPSSSASKLKLVAKSGSSLGGASKTLTTNGKTPGTPDGSTVWNRNKPTPAPEPKKYSDEELKKYGIHMAERLRPEDDHGQAKWADEDEDEEWVPDAITWTDGTKITLENQPTPSVAPAVPVAPPAPVEVPAPVEKPKSPAPAVLSESARASPSVKPSLIASGKSLVLKGAPEKPTLVAKAPAQATPAKSPWAPLPPVDRASPVAMEVPNHHHQLPPPVRGYPPRDPSLAKSATPPPAKEIAADDFTRAPWRDGHSGGNRELFNSQSGRYEPVHDRRGSRHEINQRHPALLQRPSQHQQDQQGPAEPSAAFQTSRHSGQDAMPYGRRRTSSNVSGGSGSLMHRLGKPHDMAPPEQYTHAAGQPSPARSQYAQPYQSLSSPGQTDAVLHNVQPPAEVPVEAAAAVAPLEDDIELQKRLMRERRELAIKRRLEEEAKEDAARKERIRLKLEAMGPAPERKSTKKEEPKEVPFKRDGPPAGIFSKEDLAAAAAERAVPSPTSSPKKKDATMAKSEPNPTINGVSPGSMQPDKAQTEAVRSGPSSGSQSAVWPESTQKPADSLPSWSSGSQSGTRNVWAAPGNDRSLGNGTFDADLGQLADSEPAQPASTASRPTPIGPPRSASQGQNQTHRSEQLPNRLAPIGPPSSSRSGVPPAHPTGATRRNPWATADISADDRAIRADKQKQADEYRKTLETQGVNTNEAQHAVRDTWRGVDVGQDGKRVSAQATNTQQGERIDRHMAASWNTGTAGLLRDHSRPDSQPLHQPLHQQDYRQQHAPPDGAYARGPMGPTGSAPPGPPHAQPRAGSRFFPHAGSRDVRQEEISVHPRSKSPTPPPPTMDGHPAYDGDVDRPHVSLPPTRPIVKLPPAVARLQPPPKQAPTPIAPPKPPTFAAAAAARPTVPLGAVLPSRGANYGGNIQSAGEIKKQENWQEKINSLVRAPHAKPISVDSSSKYAFDAHANSSATVSLPALSPTGSTGSSSSESSDITTKEMAEECFDEQEMGSLPLVNLPNEAPSALWPTRAVEPNWYPLNLKYRIDAVASESVRFPYEVVNHKSVYRILTPGMDEPKTILAPYSPRSRSNPRRQGRGGRGSRGGQRGGRDSLGDHQNSPPSSDRPERAERTSSRGGRSSYRGRSDNWSRNSSSLAQPTQS</sequence>
<gene>
    <name evidence="2" type="ORF">SCAR479_12452</name>
</gene>
<proteinExistence type="predicted"/>
<feature type="compositionally biased region" description="Basic and acidic residues" evidence="1">
    <location>
        <begin position="1114"/>
        <end position="1125"/>
    </location>
</feature>
<reference evidence="2 3" key="1">
    <citation type="submission" date="2024-02" db="EMBL/GenBank/DDBJ databases">
        <title>First draft genome assembly of two strains of Seiridium cardinale.</title>
        <authorList>
            <person name="Emiliani G."/>
            <person name="Scali E."/>
        </authorList>
    </citation>
    <scope>NUCLEOTIDE SEQUENCE [LARGE SCALE GENOMIC DNA]</scope>
    <source>
        <strain evidence="2 3">BM-138-000479</strain>
    </source>
</reference>
<dbReference type="Proteomes" id="UP001465668">
    <property type="component" value="Unassembled WGS sequence"/>
</dbReference>
<feature type="region of interest" description="Disordered" evidence="1">
    <location>
        <begin position="282"/>
        <end position="397"/>
    </location>
</feature>
<feature type="compositionally biased region" description="Polar residues" evidence="1">
    <location>
        <begin position="816"/>
        <end position="827"/>
    </location>
</feature>
<feature type="compositionally biased region" description="Basic and acidic residues" evidence="1">
    <location>
        <begin position="758"/>
        <end position="777"/>
    </location>
</feature>
<feature type="compositionally biased region" description="Basic and acidic residues" evidence="1">
    <location>
        <begin position="973"/>
        <end position="985"/>
    </location>
</feature>
<feature type="compositionally biased region" description="Basic and acidic residues" evidence="1">
    <location>
        <begin position="1011"/>
        <end position="1022"/>
    </location>
</feature>
<feature type="compositionally biased region" description="Polar residues" evidence="1">
    <location>
        <begin position="841"/>
        <end position="858"/>
    </location>
</feature>
<feature type="compositionally biased region" description="Basic and acidic residues" evidence="1">
    <location>
        <begin position="1415"/>
        <end position="1424"/>
    </location>
</feature>
<feature type="compositionally biased region" description="Basic and acidic residues" evidence="1">
    <location>
        <begin position="574"/>
        <end position="588"/>
    </location>
</feature>
<dbReference type="PANTHER" id="PTHR28161:SF1">
    <property type="entry name" value="ATP SYNTHASE SUBUNIT F, MITOCHONDRIAL"/>
    <property type="match status" value="1"/>
</dbReference>
<evidence type="ECO:0000313" key="2">
    <source>
        <dbReference type="EMBL" id="KAK9770892.1"/>
    </source>
</evidence>
<feature type="compositionally biased region" description="Polar residues" evidence="1">
    <location>
        <begin position="284"/>
        <end position="297"/>
    </location>
</feature>
<dbReference type="Pfam" id="PF10791">
    <property type="entry name" value="F1F0-ATPsyn_F"/>
    <property type="match status" value="1"/>
</dbReference>
<feature type="compositionally biased region" description="Low complexity" evidence="1">
    <location>
        <begin position="298"/>
        <end position="332"/>
    </location>
</feature>
<feature type="compositionally biased region" description="Polar residues" evidence="1">
    <location>
        <begin position="181"/>
        <end position="197"/>
    </location>
</feature>
<feature type="compositionally biased region" description="Gly residues" evidence="1">
    <location>
        <begin position="1389"/>
        <end position="1398"/>
    </location>
</feature>
<feature type="region of interest" description="Disordered" evidence="1">
    <location>
        <begin position="1265"/>
        <end position="1293"/>
    </location>
</feature>
<feature type="region of interest" description="Disordered" evidence="1">
    <location>
        <begin position="235"/>
        <end position="267"/>
    </location>
</feature>
<comment type="caution">
    <text evidence="2">The sequence shown here is derived from an EMBL/GenBank/DDBJ whole genome shotgun (WGS) entry which is preliminary data.</text>
</comment>
<feature type="compositionally biased region" description="Pro residues" evidence="1">
    <location>
        <begin position="1173"/>
        <end position="1189"/>
    </location>
</feature>
<feature type="region of interest" description="Disordered" evidence="1">
    <location>
        <begin position="122"/>
        <end position="158"/>
    </location>
</feature>
<feature type="region of interest" description="Disordered" evidence="1">
    <location>
        <begin position="410"/>
        <end position="461"/>
    </location>
</feature>
<feature type="compositionally biased region" description="Low complexity" evidence="1">
    <location>
        <begin position="861"/>
        <end position="871"/>
    </location>
</feature>
<feature type="compositionally biased region" description="Basic and acidic residues" evidence="1">
    <location>
        <begin position="544"/>
        <end position="558"/>
    </location>
</feature>
<dbReference type="EMBL" id="JARVKM010000084">
    <property type="protein sequence ID" value="KAK9770892.1"/>
    <property type="molecule type" value="Genomic_DNA"/>
</dbReference>
<name>A0ABR2XAW2_9PEZI</name>
<organism evidence="2 3">
    <name type="scientific">Seiridium cardinale</name>
    <dbReference type="NCBI Taxonomy" id="138064"/>
    <lineage>
        <taxon>Eukaryota</taxon>
        <taxon>Fungi</taxon>
        <taxon>Dikarya</taxon>
        <taxon>Ascomycota</taxon>
        <taxon>Pezizomycotina</taxon>
        <taxon>Sordariomycetes</taxon>
        <taxon>Xylariomycetidae</taxon>
        <taxon>Amphisphaeriales</taxon>
        <taxon>Sporocadaceae</taxon>
        <taxon>Seiridium</taxon>
    </lineage>
</organism>
<feature type="compositionally biased region" description="Basic and acidic residues" evidence="1">
    <location>
        <begin position="1143"/>
        <end position="1153"/>
    </location>
</feature>
<evidence type="ECO:0000313" key="3">
    <source>
        <dbReference type="Proteomes" id="UP001465668"/>
    </source>
</evidence>
<feature type="compositionally biased region" description="Low complexity" evidence="1">
    <location>
        <begin position="1272"/>
        <end position="1285"/>
    </location>
</feature>
<feature type="compositionally biased region" description="Basic and acidic residues" evidence="1">
    <location>
        <begin position="356"/>
        <end position="388"/>
    </location>
</feature>
<keyword evidence="3" id="KW-1185">Reference proteome</keyword>
<feature type="region of interest" description="Disordered" evidence="1">
    <location>
        <begin position="171"/>
        <end position="216"/>
    </location>
</feature>
<feature type="region of interest" description="Disordered" evidence="1">
    <location>
        <begin position="1011"/>
        <end position="1194"/>
    </location>
</feature>
<feature type="compositionally biased region" description="Basic and acidic residues" evidence="1">
    <location>
        <begin position="735"/>
        <end position="751"/>
    </location>
</feature>
<feature type="compositionally biased region" description="Polar residues" evidence="1">
    <location>
        <begin position="1437"/>
        <end position="1452"/>
    </location>
</feature>
<feature type="compositionally biased region" description="Pro residues" evidence="1">
    <location>
        <begin position="424"/>
        <end position="433"/>
    </location>
</feature>
<dbReference type="PANTHER" id="PTHR28161">
    <property type="entry name" value="ATP SYNTHASE SUBUNIT F, MITOCHONDRIAL"/>
    <property type="match status" value="1"/>
</dbReference>
<feature type="compositionally biased region" description="Pro residues" evidence="1">
    <location>
        <begin position="518"/>
        <end position="529"/>
    </location>
</feature>
<feature type="region of interest" description="Disordered" evidence="1">
    <location>
        <begin position="1367"/>
        <end position="1452"/>
    </location>
</feature>
<dbReference type="InterPro" id="IPR019727">
    <property type="entry name" value="ATP_synth_F0_fsu_mt_fun"/>
</dbReference>
<feature type="compositionally biased region" description="Polar residues" evidence="1">
    <location>
        <begin position="257"/>
        <end position="267"/>
    </location>
</feature>
<evidence type="ECO:0000256" key="1">
    <source>
        <dbReference type="SAM" id="MobiDB-lite"/>
    </source>
</evidence>
<feature type="region of interest" description="Disordered" evidence="1">
    <location>
        <begin position="480"/>
        <end position="689"/>
    </location>
</feature>
<feature type="compositionally biased region" description="Polar residues" evidence="1">
    <location>
        <begin position="235"/>
        <end position="246"/>
    </location>
</feature>
<feature type="compositionally biased region" description="Polar residues" evidence="1">
    <location>
        <begin position="333"/>
        <end position="350"/>
    </location>
</feature>
<protein>
    <submittedName>
        <fullName evidence="2">Uncharacterized protein</fullName>
    </submittedName>
</protein>
<accession>A0ABR2XAW2</accession>
<feature type="compositionally biased region" description="Polar residues" evidence="1">
    <location>
        <begin position="668"/>
        <end position="685"/>
    </location>
</feature>
<feature type="compositionally biased region" description="Polar residues" evidence="1">
    <location>
        <begin position="596"/>
        <end position="605"/>
    </location>
</feature>